<dbReference type="CDD" id="cd00397">
    <property type="entry name" value="DNA_BRE_C"/>
    <property type="match status" value="1"/>
</dbReference>
<accession>A0A2R8FD37</accession>
<dbReference type="Gene3D" id="1.10.443.10">
    <property type="entry name" value="Intergrase catalytic core"/>
    <property type="match status" value="1"/>
</dbReference>
<evidence type="ECO:0000256" key="4">
    <source>
        <dbReference type="PROSITE-ProRule" id="PRU01248"/>
    </source>
</evidence>
<dbReference type="AlphaFoldDB" id="A0A2R8FD37"/>
<protein>
    <submittedName>
        <fullName evidence="7">Site-specific tyrosine recombinase</fullName>
    </submittedName>
</protein>
<dbReference type="KEGG" id="csee:C10CP_0001"/>
<evidence type="ECO:0000313" key="7">
    <source>
        <dbReference type="EMBL" id="SPN74177.1"/>
    </source>
</evidence>
<evidence type="ECO:0000256" key="3">
    <source>
        <dbReference type="ARBA" id="ARBA00023172"/>
    </source>
</evidence>
<feature type="domain" description="Tyr recombinase" evidence="5">
    <location>
        <begin position="160"/>
        <end position="337"/>
    </location>
</feature>
<name>A0A2R8FD37_9CHLA</name>
<reference evidence="8" key="1">
    <citation type="submission" date="2017-11" db="EMBL/GenBank/DDBJ databases">
        <authorList>
            <person name="Seth-Smith MB H."/>
        </authorList>
    </citation>
    <scope>NUCLEOTIDE SEQUENCE [LARGE SCALE GENOMIC DNA]</scope>
    <source>
        <plasmid evidence="8">ii</plasmid>
    </source>
</reference>
<evidence type="ECO:0000259" key="5">
    <source>
        <dbReference type="PROSITE" id="PS51898"/>
    </source>
</evidence>
<dbReference type="InterPro" id="IPR044068">
    <property type="entry name" value="CB"/>
</dbReference>
<keyword evidence="3" id="KW-0233">DNA recombination</keyword>
<dbReference type="GO" id="GO:0015074">
    <property type="term" value="P:DNA integration"/>
    <property type="evidence" value="ECO:0007669"/>
    <property type="project" value="UniProtKB-KW"/>
</dbReference>
<dbReference type="SUPFAM" id="SSF56349">
    <property type="entry name" value="DNA breaking-rejoining enzymes"/>
    <property type="match status" value="1"/>
</dbReference>
<dbReference type="PROSITE" id="PS51898">
    <property type="entry name" value="TYR_RECOMBINASE"/>
    <property type="match status" value="1"/>
</dbReference>
<dbReference type="InterPro" id="IPR013762">
    <property type="entry name" value="Integrase-like_cat_sf"/>
</dbReference>
<gene>
    <name evidence="7" type="ORF">C10CP_0001</name>
</gene>
<feature type="domain" description="Core-binding (CB)" evidence="6">
    <location>
        <begin position="45"/>
        <end position="132"/>
    </location>
</feature>
<dbReference type="InterPro" id="IPR002104">
    <property type="entry name" value="Integrase_catalytic"/>
</dbReference>
<dbReference type="GO" id="GO:0006310">
    <property type="term" value="P:DNA recombination"/>
    <property type="evidence" value="ECO:0007669"/>
    <property type="project" value="UniProtKB-KW"/>
</dbReference>
<dbReference type="EMBL" id="LT993739">
    <property type="protein sequence ID" value="SPN74177.1"/>
    <property type="molecule type" value="Genomic_DNA"/>
</dbReference>
<evidence type="ECO:0000259" key="6">
    <source>
        <dbReference type="PROSITE" id="PS51900"/>
    </source>
</evidence>
<keyword evidence="7" id="KW-0614">Plasmid</keyword>
<dbReference type="Proteomes" id="UP000244926">
    <property type="component" value="Plasmid II"/>
</dbReference>
<proteinExistence type="predicted"/>
<dbReference type="PROSITE" id="PS51900">
    <property type="entry name" value="CB"/>
    <property type="match status" value="1"/>
</dbReference>
<keyword evidence="2 4" id="KW-0238">DNA-binding</keyword>
<organism evidence="7 8">
    <name type="scientific">Chlamydia serpentis</name>
    <dbReference type="NCBI Taxonomy" id="1967782"/>
    <lineage>
        <taxon>Bacteria</taxon>
        <taxon>Pseudomonadati</taxon>
        <taxon>Chlamydiota</taxon>
        <taxon>Chlamydiia</taxon>
        <taxon>Chlamydiales</taxon>
        <taxon>Chlamydiaceae</taxon>
        <taxon>Chlamydia/Chlamydophila group</taxon>
        <taxon>Chlamydia</taxon>
    </lineage>
</organism>
<dbReference type="InterPro" id="IPR011010">
    <property type="entry name" value="DNA_brk_join_enz"/>
</dbReference>
<evidence type="ECO:0000313" key="8">
    <source>
        <dbReference type="Proteomes" id="UP000244926"/>
    </source>
</evidence>
<dbReference type="GO" id="GO:0003677">
    <property type="term" value="F:DNA binding"/>
    <property type="evidence" value="ECO:0007669"/>
    <property type="project" value="UniProtKB-UniRule"/>
</dbReference>
<keyword evidence="1" id="KW-0229">DNA integration</keyword>
<evidence type="ECO:0000256" key="1">
    <source>
        <dbReference type="ARBA" id="ARBA00022908"/>
    </source>
</evidence>
<keyword evidence="8" id="KW-1185">Reference proteome</keyword>
<evidence type="ECO:0000256" key="2">
    <source>
        <dbReference type="ARBA" id="ARBA00023125"/>
    </source>
</evidence>
<geneLocation type="plasmid" evidence="8">
    <name>ii</name>
</geneLocation>
<dbReference type="Pfam" id="PF00589">
    <property type="entry name" value="Phage_integrase"/>
    <property type="match status" value="1"/>
</dbReference>
<sequence>MVDLATLGGRLFYQKHLDFAGLVSKVVLGLNMRNLNHCHRSRLFLTLSEAVSIWLTTLSPITSKNYASGIKFLISNRVIDPSMRLEDLISTDHSEVLYRIKSLSFSLKGKLISEASKQARAACYISFTKFLYRLTKGVVKPAIPVRDFGNATFYKIRDKVKTEFISKKDWLLFFDSLKKRSYRDYLIGKLILQGVRKLSEVISLRTEDISFGKNQIFFKVKKRQNRIREVTVTYPSFLMNELKDYLGKREGWVFVSDPSSNHRVCVNQIYYYFKLAENDIPLQVKVTPHVLRASALAYLKKTGFSDIDIMRISCLSSQEMISAYDSYSEENLTSQLPFIF</sequence>